<keyword evidence="2" id="KW-1185">Reference proteome</keyword>
<dbReference type="KEGG" id="pif:PITG_23212"/>
<proteinExistence type="predicted"/>
<dbReference type="HOGENOM" id="CLU_2659891_0_0_1"/>
<accession>D0P4J8</accession>
<organism evidence="1 2">
    <name type="scientific">Phytophthora infestans (strain T30-4)</name>
    <name type="common">Potato late blight agent</name>
    <dbReference type="NCBI Taxonomy" id="403677"/>
    <lineage>
        <taxon>Eukaryota</taxon>
        <taxon>Sar</taxon>
        <taxon>Stramenopiles</taxon>
        <taxon>Oomycota</taxon>
        <taxon>Peronosporomycetes</taxon>
        <taxon>Peronosporales</taxon>
        <taxon>Peronosporaceae</taxon>
        <taxon>Phytophthora</taxon>
    </lineage>
</organism>
<dbReference type="RefSeq" id="XP_002894777.1">
    <property type="nucleotide sequence ID" value="XM_002894731.1"/>
</dbReference>
<dbReference type="Proteomes" id="UP000006643">
    <property type="component" value="Unassembled WGS sequence"/>
</dbReference>
<dbReference type="EMBL" id="DS028664">
    <property type="protein sequence ID" value="EEY66869.1"/>
    <property type="molecule type" value="Genomic_DNA"/>
</dbReference>
<evidence type="ECO:0000313" key="1">
    <source>
        <dbReference type="EMBL" id="EEY66869.1"/>
    </source>
</evidence>
<sequence>MMWVTLQRAGLRWPSFTSRHPFCVLPVLSACTVLSTVLTRTVVWRAASTVLTQISCAMAILYGVSKAFSNIGIAAL</sequence>
<dbReference type="VEuPathDB" id="FungiDB:PITG_23212"/>
<evidence type="ECO:0000313" key="2">
    <source>
        <dbReference type="Proteomes" id="UP000006643"/>
    </source>
</evidence>
<name>D0P4J8_PHYIT</name>
<dbReference type="AlphaFoldDB" id="D0P4J8"/>
<protein>
    <submittedName>
        <fullName evidence="1">Uncharacterized protein</fullName>
    </submittedName>
</protein>
<gene>
    <name evidence="1" type="ORF">PITG_23212</name>
</gene>
<dbReference type="GeneID" id="9477761"/>
<reference evidence="2" key="1">
    <citation type="journal article" date="2009" name="Nature">
        <title>Genome sequence and analysis of the Irish potato famine pathogen Phytophthora infestans.</title>
        <authorList>
            <consortium name="The Broad Institute Genome Sequencing Platform"/>
            <person name="Haas B.J."/>
            <person name="Kamoun S."/>
            <person name="Zody M.C."/>
            <person name="Jiang R.H."/>
            <person name="Handsaker R.E."/>
            <person name="Cano L.M."/>
            <person name="Grabherr M."/>
            <person name="Kodira C.D."/>
            <person name="Raffaele S."/>
            <person name="Torto-Alalibo T."/>
            <person name="Bozkurt T.O."/>
            <person name="Ah-Fong A.M."/>
            <person name="Alvarado L."/>
            <person name="Anderson V.L."/>
            <person name="Armstrong M.R."/>
            <person name="Avrova A."/>
            <person name="Baxter L."/>
            <person name="Beynon J."/>
            <person name="Boevink P.C."/>
            <person name="Bollmann S.R."/>
            <person name="Bos J.I."/>
            <person name="Bulone V."/>
            <person name="Cai G."/>
            <person name="Cakir C."/>
            <person name="Carrington J.C."/>
            <person name="Chawner M."/>
            <person name="Conti L."/>
            <person name="Costanzo S."/>
            <person name="Ewan R."/>
            <person name="Fahlgren N."/>
            <person name="Fischbach M.A."/>
            <person name="Fugelstad J."/>
            <person name="Gilroy E.M."/>
            <person name="Gnerre S."/>
            <person name="Green P.J."/>
            <person name="Grenville-Briggs L.J."/>
            <person name="Griffith J."/>
            <person name="Grunwald N.J."/>
            <person name="Horn K."/>
            <person name="Horner N.R."/>
            <person name="Hu C.H."/>
            <person name="Huitema E."/>
            <person name="Jeong D.H."/>
            <person name="Jones A.M."/>
            <person name="Jones J.D."/>
            <person name="Jones R.W."/>
            <person name="Karlsson E.K."/>
            <person name="Kunjeti S.G."/>
            <person name="Lamour K."/>
            <person name="Liu Z."/>
            <person name="Ma L."/>
            <person name="Maclean D."/>
            <person name="Chibucos M.C."/>
            <person name="McDonald H."/>
            <person name="McWalters J."/>
            <person name="Meijer H.J."/>
            <person name="Morgan W."/>
            <person name="Morris P.F."/>
            <person name="Munro C.A."/>
            <person name="O'Neill K."/>
            <person name="Ospina-Giraldo M."/>
            <person name="Pinzon A."/>
            <person name="Pritchard L."/>
            <person name="Ramsahoye B."/>
            <person name="Ren Q."/>
            <person name="Restrepo S."/>
            <person name="Roy S."/>
            <person name="Sadanandom A."/>
            <person name="Savidor A."/>
            <person name="Schornack S."/>
            <person name="Schwartz D.C."/>
            <person name="Schumann U.D."/>
            <person name="Schwessinger B."/>
            <person name="Seyer L."/>
            <person name="Sharpe T."/>
            <person name="Silvar C."/>
            <person name="Song J."/>
            <person name="Studholme D.J."/>
            <person name="Sykes S."/>
            <person name="Thines M."/>
            <person name="van de Vondervoort P.J."/>
            <person name="Phuntumart V."/>
            <person name="Wawra S."/>
            <person name="Weide R."/>
            <person name="Win J."/>
            <person name="Young C."/>
            <person name="Zhou S."/>
            <person name="Fry W."/>
            <person name="Meyers B.C."/>
            <person name="van West P."/>
            <person name="Ristaino J."/>
            <person name="Govers F."/>
            <person name="Birch P.R."/>
            <person name="Whisson S.C."/>
            <person name="Judelson H.S."/>
            <person name="Nusbaum C."/>
        </authorList>
    </citation>
    <scope>NUCLEOTIDE SEQUENCE [LARGE SCALE GENOMIC DNA]</scope>
    <source>
        <strain evidence="2">T30-4</strain>
    </source>
</reference>
<dbReference type="InParanoid" id="D0P4J8"/>